<reference evidence="3 4" key="1">
    <citation type="journal article" date="2023" name="Int. J. Syst. Evol. Microbiol.">
        <title>The observation of taxonomic boundaries for the 16SrII and 16SrXXV phytoplasmas using genome-based delimitation.</title>
        <authorList>
            <person name="Rodrigues Jardim B."/>
            <person name="Tran-Nguyen L.T.T."/>
            <person name="Gambley C."/>
            <person name="Al-Sadi A.M."/>
            <person name="Al-Subhi A.M."/>
            <person name="Foissac X."/>
            <person name="Salar P."/>
            <person name="Cai H."/>
            <person name="Yang J.Y."/>
            <person name="Davis R."/>
            <person name="Jones L."/>
            <person name="Rodoni B."/>
            <person name="Constable F.E."/>
        </authorList>
    </citation>
    <scope>NUCLEOTIDE SEQUENCE [LARGE SCALE GENOMIC DNA]</scope>
    <source>
        <strain evidence="3">BAWM-OMN-P26</strain>
    </source>
</reference>
<name>A0A9K3STF5_9MOLU</name>
<organism evidence="3 4">
    <name type="scientific">Candidatus Phytoplasma australasiaticum subsp. australasiaticum</name>
    <dbReference type="NCBI Taxonomy" id="2832407"/>
    <lineage>
        <taxon>Bacteria</taxon>
        <taxon>Bacillati</taxon>
        <taxon>Mycoplasmatota</taxon>
        <taxon>Mollicutes</taxon>
        <taxon>Acholeplasmatales</taxon>
        <taxon>Acholeplasmataceae</taxon>
        <taxon>Candidatus Phytoplasma</taxon>
        <taxon>16SrII (Peanut WB group)</taxon>
        <taxon>Candidatus Phytoplasma australasiaticum</taxon>
    </lineage>
</organism>
<keyword evidence="1" id="KW-1133">Transmembrane helix</keyword>
<keyword evidence="4" id="KW-1185">Reference proteome</keyword>
<keyword evidence="1" id="KW-0472">Membrane</keyword>
<proteinExistence type="predicted"/>
<dbReference type="Proteomes" id="UP001170651">
    <property type="component" value="Unassembled WGS sequence"/>
</dbReference>
<evidence type="ECO:0000313" key="4">
    <source>
        <dbReference type="Proteomes" id="UP001170651"/>
    </source>
</evidence>
<feature type="transmembrane region" description="Helical" evidence="1">
    <location>
        <begin position="6"/>
        <end position="24"/>
    </location>
</feature>
<sequence>MLKLSNQFKIISICLFIFLGLLFINNNKNNKKLYALPGIDLNIRQQQLEEERNRLLISFNNIFNNMDLNSSTRLRMMREVAESMNCTLDDLQRINQQILMRDQYHLQNQNNRNQQNNNRRN</sequence>
<dbReference type="Pfam" id="PF12113">
    <property type="entry name" value="SVM_signal"/>
    <property type="match status" value="1"/>
</dbReference>
<dbReference type="EMBL" id="JAOSIW010000016">
    <property type="protein sequence ID" value="MDO8054654.1"/>
    <property type="molecule type" value="Genomic_DNA"/>
</dbReference>
<dbReference type="InterPro" id="IPR021970">
    <property type="entry name" value="SVM_signal"/>
</dbReference>
<evidence type="ECO:0000313" key="3">
    <source>
        <dbReference type="EMBL" id="MDO8054654.1"/>
    </source>
</evidence>
<feature type="domain" description="Sequence-variable mosaic (SVM) signal sequence" evidence="2">
    <location>
        <begin position="1"/>
        <end position="28"/>
    </location>
</feature>
<accession>A0A9K3STF5</accession>
<evidence type="ECO:0000259" key="2">
    <source>
        <dbReference type="Pfam" id="PF12113"/>
    </source>
</evidence>
<dbReference type="RefSeq" id="WP_193622136.1">
    <property type="nucleotide sequence ID" value="NZ_JALQCT010000015.1"/>
</dbReference>
<gene>
    <name evidence="3" type="ORF">OC696_02110</name>
</gene>
<keyword evidence="1" id="KW-0812">Transmembrane</keyword>
<dbReference type="AlphaFoldDB" id="A0A9K3STF5"/>
<protein>
    <submittedName>
        <fullName evidence="3">SVM family protein</fullName>
    </submittedName>
</protein>
<evidence type="ECO:0000256" key="1">
    <source>
        <dbReference type="SAM" id="Phobius"/>
    </source>
</evidence>
<comment type="caution">
    <text evidence="3">The sequence shown here is derived from an EMBL/GenBank/DDBJ whole genome shotgun (WGS) entry which is preliminary data.</text>
</comment>